<dbReference type="AlphaFoldDB" id="A0A1H7ADD1"/>
<dbReference type="InterPro" id="IPR006175">
    <property type="entry name" value="YjgF/YER057c/UK114"/>
</dbReference>
<dbReference type="STRING" id="408657.SAMN04487995_5517"/>
<dbReference type="SUPFAM" id="SSF55298">
    <property type="entry name" value="YjgF-like"/>
    <property type="match status" value="1"/>
</dbReference>
<dbReference type="RefSeq" id="WP_090341001.1">
    <property type="nucleotide sequence ID" value="NZ_FNXY01000010.1"/>
</dbReference>
<dbReference type="CDD" id="cd00448">
    <property type="entry name" value="YjgF_YER057c_UK114_family"/>
    <property type="match status" value="1"/>
</dbReference>
<dbReference type="OrthoDB" id="9803101at2"/>
<reference evidence="2 3" key="1">
    <citation type="submission" date="2016-10" db="EMBL/GenBank/DDBJ databases">
        <authorList>
            <person name="de Groot N.N."/>
        </authorList>
    </citation>
    <scope>NUCLEOTIDE SEQUENCE [LARGE SCALE GENOMIC DNA]</scope>
    <source>
        <strain evidence="2 3">DSM 19938</strain>
    </source>
</reference>
<sequence>MAKEIIFSDKAPAPIGPYSQAVKVGNTLYVSGQIAFEASQSGSIKVETGKVMENIGHILKAAGFGYENVVKSNIFLKDMNDFAVVNEVYGQFFTNEPPARETVQVARLPKDVNVEISVIAVAL</sequence>
<comment type="similarity">
    <text evidence="1">Belongs to the RutC family.</text>
</comment>
<gene>
    <name evidence="2" type="ORF">SAMN04487995_5517</name>
</gene>
<accession>A0A1H7ADD1</accession>
<dbReference type="Gene3D" id="3.30.1330.40">
    <property type="entry name" value="RutC-like"/>
    <property type="match status" value="1"/>
</dbReference>
<keyword evidence="3" id="KW-1185">Reference proteome</keyword>
<dbReference type="Proteomes" id="UP000199532">
    <property type="component" value="Unassembled WGS sequence"/>
</dbReference>
<evidence type="ECO:0000313" key="2">
    <source>
        <dbReference type="EMBL" id="SEJ61907.1"/>
    </source>
</evidence>
<dbReference type="EMBL" id="FNXY01000010">
    <property type="protein sequence ID" value="SEJ61907.1"/>
    <property type="molecule type" value="Genomic_DNA"/>
</dbReference>
<proteinExistence type="inferred from homology"/>
<dbReference type="PANTHER" id="PTHR11803">
    <property type="entry name" value="2-IMINOBUTANOATE/2-IMINOPROPANOATE DEAMINASE RIDA"/>
    <property type="match status" value="1"/>
</dbReference>
<evidence type="ECO:0000313" key="3">
    <source>
        <dbReference type="Proteomes" id="UP000199532"/>
    </source>
</evidence>
<protein>
    <submittedName>
        <fullName evidence="2">2-iminobutanoate/2-iminopropanoate deaminase</fullName>
    </submittedName>
</protein>
<dbReference type="PANTHER" id="PTHR11803:SF39">
    <property type="entry name" value="2-IMINOBUTANOATE_2-IMINOPROPANOATE DEAMINASE"/>
    <property type="match status" value="1"/>
</dbReference>
<dbReference type="GO" id="GO:0005829">
    <property type="term" value="C:cytosol"/>
    <property type="evidence" value="ECO:0007669"/>
    <property type="project" value="TreeGrafter"/>
</dbReference>
<name>A0A1H7ADD1_9BACT</name>
<dbReference type="FunFam" id="3.30.1330.40:FF:000001">
    <property type="entry name" value="L-PSP family endoribonuclease"/>
    <property type="match status" value="1"/>
</dbReference>
<dbReference type="NCBIfam" id="TIGR00004">
    <property type="entry name" value="Rid family detoxifying hydrolase"/>
    <property type="match status" value="1"/>
</dbReference>
<dbReference type="Pfam" id="PF01042">
    <property type="entry name" value="Ribonuc_L-PSP"/>
    <property type="match status" value="1"/>
</dbReference>
<dbReference type="InterPro" id="IPR006056">
    <property type="entry name" value="RidA"/>
</dbReference>
<dbReference type="GO" id="GO:0019239">
    <property type="term" value="F:deaminase activity"/>
    <property type="evidence" value="ECO:0007669"/>
    <property type="project" value="TreeGrafter"/>
</dbReference>
<organism evidence="2 3">
    <name type="scientific">Dyadobacter koreensis</name>
    <dbReference type="NCBI Taxonomy" id="408657"/>
    <lineage>
        <taxon>Bacteria</taxon>
        <taxon>Pseudomonadati</taxon>
        <taxon>Bacteroidota</taxon>
        <taxon>Cytophagia</taxon>
        <taxon>Cytophagales</taxon>
        <taxon>Spirosomataceae</taxon>
        <taxon>Dyadobacter</taxon>
    </lineage>
</organism>
<evidence type="ECO:0000256" key="1">
    <source>
        <dbReference type="ARBA" id="ARBA00010552"/>
    </source>
</evidence>
<dbReference type="InterPro" id="IPR035959">
    <property type="entry name" value="RutC-like_sf"/>
</dbReference>